<dbReference type="EMBL" id="CP003360">
    <property type="protein sequence ID" value="AFM24989.1"/>
    <property type="molecule type" value="Genomic_DNA"/>
</dbReference>
<evidence type="ECO:0000259" key="1">
    <source>
        <dbReference type="PROSITE" id="PS51736"/>
    </source>
</evidence>
<dbReference type="SMART" id="SM00857">
    <property type="entry name" value="Resolvase"/>
    <property type="match status" value="1"/>
</dbReference>
<dbReference type="InterPro" id="IPR036162">
    <property type="entry name" value="Resolvase-like_N_sf"/>
</dbReference>
<accession>I4C5Z8</accession>
<dbReference type="STRING" id="706587.Desti_2301"/>
<dbReference type="Proteomes" id="UP000006055">
    <property type="component" value="Chromosome"/>
</dbReference>
<gene>
    <name evidence="2" type="ordered locus">Desti_2301</name>
</gene>
<protein>
    <submittedName>
        <fullName evidence="2">Site-specific recombinase, DNA invertase Pin</fullName>
    </submittedName>
</protein>
<dbReference type="CDD" id="cd00338">
    <property type="entry name" value="Ser_Recombinase"/>
    <property type="match status" value="1"/>
</dbReference>
<keyword evidence="3" id="KW-1185">Reference proteome</keyword>
<name>I4C5Z8_DESTA</name>
<dbReference type="Gene3D" id="3.90.1750.20">
    <property type="entry name" value="Putative Large Serine Recombinase, Chain B, Domain 2"/>
    <property type="match status" value="1"/>
</dbReference>
<dbReference type="InterPro" id="IPR038109">
    <property type="entry name" value="DNA_bind_recomb_sf"/>
</dbReference>
<dbReference type="InterPro" id="IPR011109">
    <property type="entry name" value="DNA_bind_recombinase_dom"/>
</dbReference>
<evidence type="ECO:0000313" key="3">
    <source>
        <dbReference type="Proteomes" id="UP000006055"/>
    </source>
</evidence>
<organism evidence="2 3">
    <name type="scientific">Desulfomonile tiedjei (strain ATCC 49306 / DSM 6799 / DCB-1)</name>
    <dbReference type="NCBI Taxonomy" id="706587"/>
    <lineage>
        <taxon>Bacteria</taxon>
        <taxon>Pseudomonadati</taxon>
        <taxon>Thermodesulfobacteriota</taxon>
        <taxon>Desulfomonilia</taxon>
        <taxon>Desulfomonilales</taxon>
        <taxon>Desulfomonilaceae</taxon>
        <taxon>Desulfomonile</taxon>
    </lineage>
</organism>
<dbReference type="KEGG" id="dti:Desti_2301"/>
<dbReference type="HOGENOM" id="CLU_010686_0_2_7"/>
<dbReference type="RefSeq" id="WP_014810132.1">
    <property type="nucleotide sequence ID" value="NC_018025.1"/>
</dbReference>
<dbReference type="eggNOG" id="COG1961">
    <property type="taxonomic scope" value="Bacteria"/>
</dbReference>
<sequence>MKRAAIYTRVSTEDQAENGVSLENQSERIREYCSYKNLEIVVEIEDAGVSGGLNKSREGFMKLLDLAENGQIDCIVFYSLERLSRDMLTMLTLERLFEDHNVELHTVDGQVDTSTPDGFMQFAMKSFLGEMERRQIKYRTKKAMQHKKQNGHVTGAVCYGYTEKIVSINGREKPLRVLQLYEPEQEIIRSVNTMYQTGKRLSQIVCSLNSNGITTREGKGWTPQQVKRLIPGYENCFKKSKTRISVAARAFIEAIA</sequence>
<dbReference type="GO" id="GO:0000150">
    <property type="term" value="F:DNA strand exchange activity"/>
    <property type="evidence" value="ECO:0007669"/>
    <property type="project" value="InterPro"/>
</dbReference>
<dbReference type="SUPFAM" id="SSF53041">
    <property type="entry name" value="Resolvase-like"/>
    <property type="match status" value="1"/>
</dbReference>
<dbReference type="PANTHER" id="PTHR30461:SF23">
    <property type="entry name" value="DNA RECOMBINASE-RELATED"/>
    <property type="match status" value="1"/>
</dbReference>
<feature type="domain" description="Resolvase/invertase-type recombinase catalytic" evidence="1">
    <location>
        <begin position="3"/>
        <end position="151"/>
    </location>
</feature>
<dbReference type="GO" id="GO:0003677">
    <property type="term" value="F:DNA binding"/>
    <property type="evidence" value="ECO:0007669"/>
    <property type="project" value="InterPro"/>
</dbReference>
<evidence type="ECO:0000313" key="2">
    <source>
        <dbReference type="EMBL" id="AFM24989.1"/>
    </source>
</evidence>
<dbReference type="Pfam" id="PF00239">
    <property type="entry name" value="Resolvase"/>
    <property type="match status" value="1"/>
</dbReference>
<dbReference type="InterPro" id="IPR050639">
    <property type="entry name" value="SSR_resolvase"/>
</dbReference>
<proteinExistence type="predicted"/>
<dbReference type="PANTHER" id="PTHR30461">
    <property type="entry name" value="DNA-INVERTASE FROM LAMBDOID PROPHAGE"/>
    <property type="match status" value="1"/>
</dbReference>
<reference evidence="3" key="1">
    <citation type="submission" date="2012-06" db="EMBL/GenBank/DDBJ databases">
        <title>Complete sequence of chromosome of Desulfomonile tiedjei DSM 6799.</title>
        <authorList>
            <person name="Lucas S."/>
            <person name="Copeland A."/>
            <person name="Lapidus A."/>
            <person name="Glavina del Rio T."/>
            <person name="Dalin E."/>
            <person name="Tice H."/>
            <person name="Bruce D."/>
            <person name="Goodwin L."/>
            <person name="Pitluck S."/>
            <person name="Peters L."/>
            <person name="Ovchinnikova G."/>
            <person name="Zeytun A."/>
            <person name="Lu M."/>
            <person name="Kyrpides N."/>
            <person name="Mavromatis K."/>
            <person name="Ivanova N."/>
            <person name="Brettin T."/>
            <person name="Detter J.C."/>
            <person name="Han C."/>
            <person name="Larimer F."/>
            <person name="Land M."/>
            <person name="Hauser L."/>
            <person name="Markowitz V."/>
            <person name="Cheng J.-F."/>
            <person name="Hugenholtz P."/>
            <person name="Woyke T."/>
            <person name="Wu D."/>
            <person name="Spring S."/>
            <person name="Schroeder M."/>
            <person name="Brambilla E."/>
            <person name="Klenk H.-P."/>
            <person name="Eisen J.A."/>
        </authorList>
    </citation>
    <scope>NUCLEOTIDE SEQUENCE [LARGE SCALE GENOMIC DNA]</scope>
    <source>
        <strain evidence="3">ATCC 49306 / DSM 6799 / DCB-1</strain>
    </source>
</reference>
<dbReference type="AlphaFoldDB" id="I4C5Z8"/>
<dbReference type="Pfam" id="PF07508">
    <property type="entry name" value="Recombinase"/>
    <property type="match status" value="1"/>
</dbReference>
<dbReference type="Gene3D" id="3.40.50.1390">
    <property type="entry name" value="Resolvase, N-terminal catalytic domain"/>
    <property type="match status" value="1"/>
</dbReference>
<dbReference type="InterPro" id="IPR006119">
    <property type="entry name" value="Resolv_N"/>
</dbReference>
<dbReference type="PROSITE" id="PS51736">
    <property type="entry name" value="RECOMBINASES_3"/>
    <property type="match status" value="1"/>
</dbReference>